<gene>
    <name evidence="2" type="primary">Dper\GL14519</name>
    <name evidence="2" type="ORF">Dper_GL14519</name>
</gene>
<dbReference type="HOGENOM" id="CLU_2006266_0_0_1"/>
<reference evidence="2 3" key="1">
    <citation type="journal article" date="2007" name="Nature">
        <title>Evolution of genes and genomes on the Drosophila phylogeny.</title>
        <authorList>
            <consortium name="Drosophila 12 Genomes Consortium"/>
            <person name="Clark A.G."/>
            <person name="Eisen M.B."/>
            <person name="Smith D.R."/>
            <person name="Bergman C.M."/>
            <person name="Oliver B."/>
            <person name="Markow T.A."/>
            <person name="Kaufman T.C."/>
            <person name="Kellis M."/>
            <person name="Gelbart W."/>
            <person name="Iyer V.N."/>
            <person name="Pollard D.A."/>
            <person name="Sackton T.B."/>
            <person name="Larracuente A.M."/>
            <person name="Singh N.D."/>
            <person name="Abad J.P."/>
            <person name="Abt D.N."/>
            <person name="Adryan B."/>
            <person name="Aguade M."/>
            <person name="Akashi H."/>
            <person name="Anderson W.W."/>
            <person name="Aquadro C.F."/>
            <person name="Ardell D.H."/>
            <person name="Arguello R."/>
            <person name="Artieri C.G."/>
            <person name="Barbash D.A."/>
            <person name="Barker D."/>
            <person name="Barsanti P."/>
            <person name="Batterham P."/>
            <person name="Batzoglou S."/>
            <person name="Begun D."/>
            <person name="Bhutkar A."/>
            <person name="Blanco E."/>
            <person name="Bosak S.A."/>
            <person name="Bradley R.K."/>
            <person name="Brand A.D."/>
            <person name="Brent M.R."/>
            <person name="Brooks A.N."/>
            <person name="Brown R.H."/>
            <person name="Butlin R.K."/>
            <person name="Caggese C."/>
            <person name="Calvi B.R."/>
            <person name="Bernardo de Carvalho A."/>
            <person name="Caspi A."/>
            <person name="Castrezana S."/>
            <person name="Celniker S.E."/>
            <person name="Chang J.L."/>
            <person name="Chapple C."/>
            <person name="Chatterji S."/>
            <person name="Chinwalla A."/>
            <person name="Civetta A."/>
            <person name="Clifton S.W."/>
            <person name="Comeron J.M."/>
            <person name="Costello J.C."/>
            <person name="Coyne J.A."/>
            <person name="Daub J."/>
            <person name="David R.G."/>
            <person name="Delcher A.L."/>
            <person name="Delehaunty K."/>
            <person name="Do C.B."/>
            <person name="Ebling H."/>
            <person name="Edwards K."/>
            <person name="Eickbush T."/>
            <person name="Evans J.D."/>
            <person name="Filipski A."/>
            <person name="Findeiss S."/>
            <person name="Freyhult E."/>
            <person name="Fulton L."/>
            <person name="Fulton R."/>
            <person name="Garcia A.C."/>
            <person name="Gardiner A."/>
            <person name="Garfield D.A."/>
            <person name="Garvin B.E."/>
            <person name="Gibson G."/>
            <person name="Gilbert D."/>
            <person name="Gnerre S."/>
            <person name="Godfrey J."/>
            <person name="Good R."/>
            <person name="Gotea V."/>
            <person name="Gravely B."/>
            <person name="Greenberg A.J."/>
            <person name="Griffiths-Jones S."/>
            <person name="Gross S."/>
            <person name="Guigo R."/>
            <person name="Gustafson E.A."/>
            <person name="Haerty W."/>
            <person name="Hahn M.W."/>
            <person name="Halligan D.L."/>
            <person name="Halpern A.L."/>
            <person name="Halter G.M."/>
            <person name="Han M.V."/>
            <person name="Heger A."/>
            <person name="Hillier L."/>
            <person name="Hinrichs A.S."/>
            <person name="Holmes I."/>
            <person name="Hoskins R.A."/>
            <person name="Hubisz M.J."/>
            <person name="Hultmark D."/>
            <person name="Huntley M.A."/>
            <person name="Jaffe D.B."/>
            <person name="Jagadeeshan S."/>
            <person name="Jeck W.R."/>
            <person name="Johnson J."/>
            <person name="Jones C.D."/>
            <person name="Jordan W.C."/>
            <person name="Karpen G.H."/>
            <person name="Kataoka E."/>
            <person name="Keightley P.D."/>
            <person name="Kheradpour P."/>
            <person name="Kirkness E.F."/>
            <person name="Koerich L.B."/>
            <person name="Kristiansen K."/>
            <person name="Kudrna D."/>
            <person name="Kulathinal R.J."/>
            <person name="Kumar S."/>
            <person name="Kwok R."/>
            <person name="Lander E."/>
            <person name="Langley C.H."/>
            <person name="Lapoint R."/>
            <person name="Lazzaro B.P."/>
            <person name="Lee S.J."/>
            <person name="Levesque L."/>
            <person name="Li R."/>
            <person name="Lin C.F."/>
            <person name="Lin M.F."/>
            <person name="Lindblad-Toh K."/>
            <person name="Llopart A."/>
            <person name="Long M."/>
            <person name="Low L."/>
            <person name="Lozovsky E."/>
            <person name="Lu J."/>
            <person name="Luo M."/>
            <person name="Machado C.A."/>
            <person name="Makalowski W."/>
            <person name="Marzo M."/>
            <person name="Matsuda M."/>
            <person name="Matzkin L."/>
            <person name="McAllister B."/>
            <person name="McBride C.S."/>
            <person name="McKernan B."/>
            <person name="McKernan K."/>
            <person name="Mendez-Lago M."/>
            <person name="Minx P."/>
            <person name="Mollenhauer M.U."/>
            <person name="Montooth K."/>
            <person name="Mount S.M."/>
            <person name="Mu X."/>
            <person name="Myers E."/>
            <person name="Negre B."/>
            <person name="Newfeld S."/>
            <person name="Nielsen R."/>
            <person name="Noor M.A."/>
            <person name="O'Grady P."/>
            <person name="Pachter L."/>
            <person name="Papaceit M."/>
            <person name="Parisi M.J."/>
            <person name="Parisi M."/>
            <person name="Parts L."/>
            <person name="Pedersen J.S."/>
            <person name="Pesole G."/>
            <person name="Phillippy A.M."/>
            <person name="Ponting C.P."/>
            <person name="Pop M."/>
            <person name="Porcelli D."/>
            <person name="Powell J.R."/>
            <person name="Prohaska S."/>
            <person name="Pruitt K."/>
            <person name="Puig M."/>
            <person name="Quesneville H."/>
            <person name="Ram K.R."/>
            <person name="Rand D."/>
            <person name="Rasmussen M.D."/>
            <person name="Reed L.K."/>
            <person name="Reenan R."/>
            <person name="Reily A."/>
            <person name="Remington K.A."/>
            <person name="Rieger T.T."/>
            <person name="Ritchie M.G."/>
            <person name="Robin C."/>
            <person name="Rogers Y.H."/>
            <person name="Rohde C."/>
            <person name="Rozas J."/>
            <person name="Rubenfield M.J."/>
            <person name="Ruiz A."/>
            <person name="Russo S."/>
            <person name="Salzberg S.L."/>
            <person name="Sanchez-Gracia A."/>
            <person name="Saranga D.J."/>
            <person name="Sato H."/>
            <person name="Schaeffer S.W."/>
            <person name="Schatz M.C."/>
            <person name="Schlenke T."/>
            <person name="Schwartz R."/>
            <person name="Segarra C."/>
            <person name="Singh R.S."/>
            <person name="Sirot L."/>
            <person name="Sirota M."/>
            <person name="Sisneros N.B."/>
            <person name="Smith C.D."/>
            <person name="Smith T.F."/>
            <person name="Spieth J."/>
            <person name="Stage D.E."/>
            <person name="Stark A."/>
            <person name="Stephan W."/>
            <person name="Strausberg R.L."/>
            <person name="Strempel S."/>
            <person name="Sturgill D."/>
            <person name="Sutton G."/>
            <person name="Sutton G.G."/>
            <person name="Tao W."/>
            <person name="Teichmann S."/>
            <person name="Tobari Y.N."/>
            <person name="Tomimura Y."/>
            <person name="Tsolas J.M."/>
            <person name="Valente V.L."/>
            <person name="Venter E."/>
            <person name="Venter J.C."/>
            <person name="Vicario S."/>
            <person name="Vieira F.G."/>
            <person name="Vilella A.J."/>
            <person name="Villasante A."/>
            <person name="Walenz B."/>
            <person name="Wang J."/>
            <person name="Wasserman M."/>
            <person name="Watts T."/>
            <person name="Wilson D."/>
            <person name="Wilson R.K."/>
            <person name="Wing R.A."/>
            <person name="Wolfner M.F."/>
            <person name="Wong A."/>
            <person name="Wong G.K."/>
            <person name="Wu C.I."/>
            <person name="Wu G."/>
            <person name="Yamamoto D."/>
            <person name="Yang H.P."/>
            <person name="Yang S.P."/>
            <person name="Yorke J.A."/>
            <person name="Yoshida K."/>
            <person name="Zdobnov E."/>
            <person name="Zhang P."/>
            <person name="Zhang Y."/>
            <person name="Zimin A.V."/>
            <person name="Baldwin J."/>
            <person name="Abdouelleil A."/>
            <person name="Abdulkadir J."/>
            <person name="Abebe A."/>
            <person name="Abera B."/>
            <person name="Abreu J."/>
            <person name="Acer S.C."/>
            <person name="Aftuck L."/>
            <person name="Alexander A."/>
            <person name="An P."/>
            <person name="Anderson E."/>
            <person name="Anderson S."/>
            <person name="Arachi H."/>
            <person name="Azer M."/>
            <person name="Bachantsang P."/>
            <person name="Barry A."/>
            <person name="Bayul T."/>
            <person name="Berlin A."/>
            <person name="Bessette D."/>
            <person name="Bloom T."/>
            <person name="Blye J."/>
            <person name="Boguslavskiy L."/>
            <person name="Bonnet C."/>
            <person name="Boukhgalter B."/>
            <person name="Bourzgui I."/>
            <person name="Brown A."/>
            <person name="Cahill P."/>
            <person name="Channer S."/>
            <person name="Cheshatsang Y."/>
            <person name="Chuda L."/>
            <person name="Citroen M."/>
            <person name="Collymore A."/>
            <person name="Cooke P."/>
            <person name="Costello M."/>
            <person name="D'Aco K."/>
            <person name="Daza R."/>
            <person name="De Haan G."/>
            <person name="DeGray S."/>
            <person name="DeMaso C."/>
            <person name="Dhargay N."/>
            <person name="Dooley K."/>
            <person name="Dooley E."/>
            <person name="Doricent M."/>
            <person name="Dorje P."/>
            <person name="Dorjee K."/>
            <person name="Dupes A."/>
            <person name="Elong R."/>
            <person name="Falk J."/>
            <person name="Farina A."/>
            <person name="Faro S."/>
            <person name="Ferguson D."/>
            <person name="Fisher S."/>
            <person name="Foley C.D."/>
            <person name="Franke A."/>
            <person name="Friedrich D."/>
            <person name="Gadbois L."/>
            <person name="Gearin G."/>
            <person name="Gearin C.R."/>
            <person name="Giannoukos G."/>
            <person name="Goode T."/>
            <person name="Graham J."/>
            <person name="Grandbois E."/>
            <person name="Grewal S."/>
            <person name="Gyaltsen K."/>
            <person name="Hafez N."/>
            <person name="Hagos B."/>
            <person name="Hall J."/>
            <person name="Henson C."/>
            <person name="Hollinger A."/>
            <person name="Honan T."/>
            <person name="Huard M.D."/>
            <person name="Hughes L."/>
            <person name="Hurhula B."/>
            <person name="Husby M.E."/>
            <person name="Kamat A."/>
            <person name="Kanga B."/>
            <person name="Kashin S."/>
            <person name="Khazanovich D."/>
            <person name="Kisner P."/>
            <person name="Lance K."/>
            <person name="Lara M."/>
            <person name="Lee W."/>
            <person name="Lennon N."/>
            <person name="Letendre F."/>
            <person name="LeVine R."/>
            <person name="Lipovsky A."/>
            <person name="Liu X."/>
            <person name="Liu J."/>
            <person name="Liu S."/>
            <person name="Lokyitsang T."/>
            <person name="Lokyitsang Y."/>
            <person name="Lubonja R."/>
            <person name="Lui A."/>
            <person name="MacDonald P."/>
            <person name="Magnisalis V."/>
            <person name="Maru K."/>
            <person name="Matthews C."/>
            <person name="McCusker W."/>
            <person name="McDonough S."/>
            <person name="Mehta T."/>
            <person name="Meldrim J."/>
            <person name="Meneus L."/>
            <person name="Mihai O."/>
            <person name="Mihalev A."/>
            <person name="Mihova T."/>
            <person name="Mittelman R."/>
            <person name="Mlenga V."/>
            <person name="Montmayeur A."/>
            <person name="Mulrain L."/>
            <person name="Navidi A."/>
            <person name="Naylor J."/>
            <person name="Negash T."/>
            <person name="Nguyen T."/>
            <person name="Nguyen N."/>
            <person name="Nicol R."/>
            <person name="Norbu C."/>
            <person name="Norbu N."/>
            <person name="Novod N."/>
            <person name="O'Neill B."/>
            <person name="Osman S."/>
            <person name="Markiewicz E."/>
            <person name="Oyono O.L."/>
            <person name="Patti C."/>
            <person name="Phunkhang P."/>
            <person name="Pierre F."/>
            <person name="Priest M."/>
            <person name="Raghuraman S."/>
            <person name="Rege F."/>
            <person name="Reyes R."/>
            <person name="Rise C."/>
            <person name="Rogov P."/>
            <person name="Ross K."/>
            <person name="Ryan E."/>
            <person name="Settipalli S."/>
            <person name="Shea T."/>
            <person name="Sherpa N."/>
            <person name="Shi L."/>
            <person name="Shih D."/>
            <person name="Sparrow T."/>
            <person name="Spaulding J."/>
            <person name="Stalker J."/>
            <person name="Stange-Thomann N."/>
            <person name="Stavropoulos S."/>
            <person name="Stone C."/>
            <person name="Strader C."/>
            <person name="Tesfaye S."/>
            <person name="Thomson T."/>
            <person name="Thoulutsang Y."/>
            <person name="Thoulutsang D."/>
            <person name="Topham K."/>
            <person name="Topping I."/>
            <person name="Tsamla T."/>
            <person name="Vassiliev H."/>
            <person name="Vo A."/>
            <person name="Wangchuk T."/>
            <person name="Wangdi T."/>
            <person name="Weiand M."/>
            <person name="Wilkinson J."/>
            <person name="Wilson A."/>
            <person name="Yadav S."/>
            <person name="Young G."/>
            <person name="Yu Q."/>
            <person name="Zembek L."/>
            <person name="Zhong D."/>
            <person name="Zimmer A."/>
            <person name="Zwirko Z."/>
            <person name="Jaffe D.B."/>
            <person name="Alvarez P."/>
            <person name="Brockman W."/>
            <person name="Butler J."/>
            <person name="Chin C."/>
            <person name="Gnerre S."/>
            <person name="Grabherr M."/>
            <person name="Kleber M."/>
            <person name="Mauceli E."/>
            <person name="MacCallum I."/>
        </authorList>
    </citation>
    <scope>NUCLEOTIDE SEQUENCE [LARGE SCALE GENOMIC DNA]</scope>
    <source>
        <strain evidence="3">MSH-3 / Tucson 14011-0111.49</strain>
    </source>
</reference>
<organism evidence="3">
    <name type="scientific">Drosophila persimilis</name>
    <name type="common">Fruit fly</name>
    <dbReference type="NCBI Taxonomy" id="7234"/>
    <lineage>
        <taxon>Eukaryota</taxon>
        <taxon>Metazoa</taxon>
        <taxon>Ecdysozoa</taxon>
        <taxon>Arthropoda</taxon>
        <taxon>Hexapoda</taxon>
        <taxon>Insecta</taxon>
        <taxon>Pterygota</taxon>
        <taxon>Neoptera</taxon>
        <taxon>Endopterygota</taxon>
        <taxon>Diptera</taxon>
        <taxon>Brachycera</taxon>
        <taxon>Muscomorpha</taxon>
        <taxon>Ephydroidea</taxon>
        <taxon>Drosophilidae</taxon>
        <taxon>Drosophila</taxon>
        <taxon>Sophophora</taxon>
    </lineage>
</organism>
<accession>B4HCR4</accession>
<proteinExistence type="predicted"/>
<dbReference type="EMBL" id="CH479403">
    <property type="protein sequence ID" value="EDW29861.1"/>
    <property type="molecule type" value="Genomic_DNA"/>
</dbReference>
<feature type="domain" description="Integrase zinc-binding" evidence="1">
    <location>
        <begin position="2"/>
        <end position="50"/>
    </location>
</feature>
<dbReference type="AlphaFoldDB" id="B4HCR4"/>
<evidence type="ECO:0000259" key="1">
    <source>
        <dbReference type="Pfam" id="PF17921"/>
    </source>
</evidence>
<dbReference type="Proteomes" id="UP000008744">
    <property type="component" value="Unassembled WGS sequence"/>
</dbReference>
<sequence length="133" mass="15461">MIVHHFHAKMKHQNVDATIAEIRTRFWITKLRRVLRKTISACNVCKLHRARAAPPIMGPLLKDCQWLGHLRIPDWIVACVQSEGGVWERMVQCVKKVLRYTLKEIAPKDDVLVSFLIEVPSPTCRWMQTKKPP</sequence>
<dbReference type="Gene3D" id="1.10.340.70">
    <property type="match status" value="1"/>
</dbReference>
<dbReference type="PhylomeDB" id="B4HCR4"/>
<keyword evidence="3" id="KW-1185">Reference proteome</keyword>
<evidence type="ECO:0000313" key="3">
    <source>
        <dbReference type="Proteomes" id="UP000008744"/>
    </source>
</evidence>
<evidence type="ECO:0000313" key="2">
    <source>
        <dbReference type="EMBL" id="EDW29861.1"/>
    </source>
</evidence>
<protein>
    <submittedName>
        <fullName evidence="2">GL14519</fullName>
    </submittedName>
</protein>
<name>B4HCR4_DROPE</name>
<dbReference type="InterPro" id="IPR041588">
    <property type="entry name" value="Integrase_H2C2"/>
</dbReference>
<dbReference type="PANTHER" id="PTHR47331">
    <property type="entry name" value="PHD-TYPE DOMAIN-CONTAINING PROTEIN"/>
    <property type="match status" value="1"/>
</dbReference>
<dbReference type="Pfam" id="PF17921">
    <property type="entry name" value="Integrase_H2C2"/>
    <property type="match status" value="1"/>
</dbReference>